<protein>
    <recommendedName>
        <fullName evidence="3">Lipoprotein</fullName>
    </recommendedName>
</protein>
<dbReference type="EMBL" id="JBHUOL010000010">
    <property type="protein sequence ID" value="MFD2908016.1"/>
    <property type="molecule type" value="Genomic_DNA"/>
</dbReference>
<evidence type="ECO:0008006" key="3">
    <source>
        <dbReference type="Google" id="ProtNLM"/>
    </source>
</evidence>
<dbReference type="RefSeq" id="WP_379805019.1">
    <property type="nucleotide sequence ID" value="NZ_JBHUOL010000010.1"/>
</dbReference>
<proteinExistence type="predicted"/>
<evidence type="ECO:0000313" key="2">
    <source>
        <dbReference type="Proteomes" id="UP001597549"/>
    </source>
</evidence>
<keyword evidence="2" id="KW-1185">Reference proteome</keyword>
<organism evidence="1 2">
    <name type="scientific">Flavobacterium ardleyense</name>
    <dbReference type="NCBI Taxonomy" id="2038737"/>
    <lineage>
        <taxon>Bacteria</taxon>
        <taxon>Pseudomonadati</taxon>
        <taxon>Bacteroidota</taxon>
        <taxon>Flavobacteriia</taxon>
        <taxon>Flavobacteriales</taxon>
        <taxon>Flavobacteriaceae</taxon>
        <taxon>Flavobacterium</taxon>
    </lineage>
</organism>
<gene>
    <name evidence="1" type="ORF">ACFSX9_04635</name>
</gene>
<reference evidence="2" key="1">
    <citation type="journal article" date="2019" name="Int. J. Syst. Evol. Microbiol.">
        <title>The Global Catalogue of Microorganisms (GCM) 10K type strain sequencing project: providing services to taxonomists for standard genome sequencing and annotation.</title>
        <authorList>
            <consortium name="The Broad Institute Genomics Platform"/>
            <consortium name="The Broad Institute Genome Sequencing Center for Infectious Disease"/>
            <person name="Wu L."/>
            <person name="Ma J."/>
        </authorList>
    </citation>
    <scope>NUCLEOTIDE SEQUENCE [LARGE SCALE GENOMIC DNA]</scope>
    <source>
        <strain evidence="2">KCTC 52644</strain>
    </source>
</reference>
<accession>A0ABW5Z7B8</accession>
<comment type="caution">
    <text evidence="1">The sequence shown here is derived from an EMBL/GenBank/DDBJ whole genome shotgun (WGS) entry which is preliminary data.</text>
</comment>
<dbReference type="Proteomes" id="UP001597549">
    <property type="component" value="Unassembled WGS sequence"/>
</dbReference>
<sequence>MFLIFFLTLFLTNCKDKKIELQKESINLEKVQIDTSKIAVLKYDSRFFVSNNQSKPTNLAADDFIKVEKMLHNFISDYNAEQNSNSSESKRITEDLLINLNRYKRQYFALLNAKGEKEIWINCFCKDNNPNWKTEKVIVKDGGNCYFNLKVNLTTEEYYEVYINGNA</sequence>
<name>A0ABW5Z7B8_9FLAO</name>
<evidence type="ECO:0000313" key="1">
    <source>
        <dbReference type="EMBL" id="MFD2908016.1"/>
    </source>
</evidence>